<feature type="domain" description="Ketosynthase family 3 (KS3)" evidence="3">
    <location>
        <begin position="1"/>
        <end position="406"/>
    </location>
</feature>
<dbReference type="PANTHER" id="PTHR11712:SF325">
    <property type="entry name" value="3-OXOACYL-(ACYL-CARRIER-PROTEIN) SYNTHASE II FABF"/>
    <property type="match status" value="1"/>
</dbReference>
<organism evidence="4">
    <name type="scientific">hydrothermal vent metagenome</name>
    <dbReference type="NCBI Taxonomy" id="652676"/>
    <lineage>
        <taxon>unclassified sequences</taxon>
        <taxon>metagenomes</taxon>
        <taxon>ecological metagenomes</taxon>
    </lineage>
</organism>
<dbReference type="InterPro" id="IPR016039">
    <property type="entry name" value="Thiolase-like"/>
</dbReference>
<keyword evidence="2 4" id="KW-0808">Transferase</keyword>
<dbReference type="AlphaFoldDB" id="A0A3B0ZPV9"/>
<keyword evidence="4" id="KW-0012">Acyltransferase</keyword>
<dbReference type="InterPro" id="IPR014030">
    <property type="entry name" value="Ketoacyl_synth_N"/>
</dbReference>
<evidence type="ECO:0000313" key="4">
    <source>
        <dbReference type="EMBL" id="VAW90133.1"/>
    </source>
</evidence>
<protein>
    <submittedName>
        <fullName evidence="4">FIG138576: 3-oxoacyl-[ACP] synthase</fullName>
        <ecNumber evidence="4">2.3.1.41</ecNumber>
    </submittedName>
</protein>
<dbReference type="Gene3D" id="3.40.47.10">
    <property type="match status" value="2"/>
</dbReference>
<gene>
    <name evidence="4" type="ORF">MNBD_GAMMA17-1654</name>
</gene>
<sequence>MKRVVVTGMGVVTSLGDDWETFSRGLKEGRSGIQRMPEWDIYPDLNTRLAGPIPDFAVPKHYSRKQLRAMGRLAQMATRATELAITDAGLLDDPVLTSGDMGVAYGSSYGSVEAVLDFVEMIEHQSMSRLTATTYIRMMGHTAPVNVGVFFGLRGRIITTSSACTAGSQGIGFAYEAIKYGKQKMMVAGGSDELSPAGAAIFDTLYATSTKNDTPNLTPRPFDQDRDGLVIGEGAGSLILEEMSHAIERGATIYAELVGYGTNSDGGHVTQPNAETMGVAMELALEDAAIAPDAVGYISGHGTATDRGDLAESIATAKLYGNKTLFSTLKGNLGHTLGACGAVEAWATIHMMNEGWFAPTLNLDTPDAACGDLEYIIGSEHKADCEYVVTNNFAFGGINTSLVFKRFE</sequence>
<dbReference type="PROSITE" id="PS52004">
    <property type="entry name" value="KS3_2"/>
    <property type="match status" value="1"/>
</dbReference>
<dbReference type="SUPFAM" id="SSF53901">
    <property type="entry name" value="Thiolase-like"/>
    <property type="match status" value="2"/>
</dbReference>
<comment type="similarity">
    <text evidence="1">Belongs to the thiolase-like superfamily. Beta-ketoacyl-ACP synthases family.</text>
</comment>
<evidence type="ECO:0000259" key="3">
    <source>
        <dbReference type="PROSITE" id="PS52004"/>
    </source>
</evidence>
<dbReference type="SMART" id="SM00825">
    <property type="entry name" value="PKS_KS"/>
    <property type="match status" value="1"/>
</dbReference>
<dbReference type="InterPro" id="IPR014031">
    <property type="entry name" value="Ketoacyl_synth_C"/>
</dbReference>
<dbReference type="EMBL" id="UOFQ01000173">
    <property type="protein sequence ID" value="VAW90133.1"/>
    <property type="molecule type" value="Genomic_DNA"/>
</dbReference>
<dbReference type="InterPro" id="IPR020841">
    <property type="entry name" value="PKS_Beta-ketoAc_synthase_dom"/>
</dbReference>
<dbReference type="Pfam" id="PF00109">
    <property type="entry name" value="ketoacyl-synt"/>
    <property type="match status" value="1"/>
</dbReference>
<dbReference type="InterPro" id="IPR018201">
    <property type="entry name" value="Ketoacyl_synth_AS"/>
</dbReference>
<reference evidence="4" key="1">
    <citation type="submission" date="2018-06" db="EMBL/GenBank/DDBJ databases">
        <authorList>
            <person name="Zhirakovskaya E."/>
        </authorList>
    </citation>
    <scope>NUCLEOTIDE SEQUENCE</scope>
</reference>
<dbReference type="Pfam" id="PF02801">
    <property type="entry name" value="Ketoacyl-synt_C"/>
    <property type="match status" value="1"/>
</dbReference>
<dbReference type="CDD" id="cd00834">
    <property type="entry name" value="KAS_I_II"/>
    <property type="match status" value="1"/>
</dbReference>
<dbReference type="GO" id="GO:0004315">
    <property type="term" value="F:3-oxoacyl-[acyl-carrier-protein] synthase activity"/>
    <property type="evidence" value="ECO:0007669"/>
    <property type="project" value="UniProtKB-EC"/>
</dbReference>
<dbReference type="PANTHER" id="PTHR11712">
    <property type="entry name" value="POLYKETIDE SYNTHASE-RELATED"/>
    <property type="match status" value="1"/>
</dbReference>
<dbReference type="EC" id="2.3.1.41" evidence="4"/>
<dbReference type="FunFam" id="3.40.47.10:FF:000018">
    <property type="entry name" value="3-oxoacyl-[acyl-carrier-protein] synthase 2"/>
    <property type="match status" value="1"/>
</dbReference>
<dbReference type="PROSITE" id="PS00606">
    <property type="entry name" value="KS3_1"/>
    <property type="match status" value="1"/>
</dbReference>
<dbReference type="GO" id="GO:0006633">
    <property type="term" value="P:fatty acid biosynthetic process"/>
    <property type="evidence" value="ECO:0007669"/>
    <property type="project" value="InterPro"/>
</dbReference>
<name>A0A3B0ZPV9_9ZZZZ</name>
<dbReference type="GO" id="GO:0005829">
    <property type="term" value="C:cytosol"/>
    <property type="evidence" value="ECO:0007669"/>
    <property type="project" value="TreeGrafter"/>
</dbReference>
<evidence type="ECO:0000256" key="1">
    <source>
        <dbReference type="ARBA" id="ARBA00008467"/>
    </source>
</evidence>
<dbReference type="InterPro" id="IPR000794">
    <property type="entry name" value="Beta-ketoacyl_synthase"/>
</dbReference>
<accession>A0A3B0ZPV9</accession>
<evidence type="ECO:0000256" key="2">
    <source>
        <dbReference type="ARBA" id="ARBA00022679"/>
    </source>
</evidence>
<dbReference type="NCBIfam" id="NF006587">
    <property type="entry name" value="PRK09116.1"/>
    <property type="match status" value="1"/>
</dbReference>
<proteinExistence type="inferred from homology"/>